<dbReference type="RefSeq" id="WP_190297084.1">
    <property type="nucleotide sequence ID" value="NZ_CP061172.1"/>
</dbReference>
<organism evidence="1 2">
    <name type="scientific">Paenibacillus peoriae</name>
    <dbReference type="NCBI Taxonomy" id="59893"/>
    <lineage>
        <taxon>Bacteria</taxon>
        <taxon>Bacillati</taxon>
        <taxon>Bacillota</taxon>
        <taxon>Bacilli</taxon>
        <taxon>Bacillales</taxon>
        <taxon>Paenibacillaceae</taxon>
        <taxon>Paenibacillus</taxon>
    </lineage>
</organism>
<sequence length="403" mass="47939">MKHHPSLFDARTLHNDTRLLFKLKLLLGTVCAYGGEVPLTNVELAKRLGTSSYRVSVLLQKLIHEEIVYYDESGRLFFKQFVFVRDKEETEKDDLYAKNFVFFVSDSFLSEDRNVQRFVLHYVGKELVYIPGNFRWGYISDLYGPLGLLNIRTRKEALKILHKASKYLKMKIYNENFQVLNVHQEWLDMGEVYSEGAELWVMKQFRKHRFCFEFLSRKAVWQVAKVMEDYYAKFGYEYATEIFDTALYNIQKNKMRSQAFFKMIYREDDEYIISDETNELDQISAYFRAVMEAAELNYAVQLSMDLDGINNKKQAAESGLFTNEQLSKVNQKLIQEANLQHRIVWDKLLRLNQCWLNRFRQSPDWFIQNFNRIKSLPAPILEIKQEIEKLLSKRKAEDRKWAL</sequence>
<dbReference type="SUPFAM" id="SSF46785">
    <property type="entry name" value="Winged helix' DNA-binding domain"/>
    <property type="match status" value="1"/>
</dbReference>
<proteinExistence type="predicted"/>
<evidence type="ECO:0000313" key="2">
    <source>
        <dbReference type="Proteomes" id="UP000516384"/>
    </source>
</evidence>
<protein>
    <submittedName>
        <fullName evidence="1">Uncharacterized protein</fullName>
    </submittedName>
</protein>
<evidence type="ECO:0000313" key="1">
    <source>
        <dbReference type="EMBL" id="QNR65175.1"/>
    </source>
</evidence>
<dbReference type="Proteomes" id="UP000516384">
    <property type="component" value="Chromosome"/>
</dbReference>
<dbReference type="EMBL" id="CP061172">
    <property type="protein sequence ID" value="QNR65175.1"/>
    <property type="molecule type" value="Genomic_DNA"/>
</dbReference>
<name>A0A7H0Y267_9BACL</name>
<accession>A0A7H0Y267</accession>
<reference evidence="1 2" key="1">
    <citation type="submission" date="2020-09" db="EMBL/GenBank/DDBJ databases">
        <title>Characterization of Paenibacillus peoriae strain ZF390 with broad-spectrum antimicrobial activity as a potential biocontrol agent.</title>
        <authorList>
            <person name="Li L."/>
            <person name="Zhao Y."/>
            <person name="Li B."/>
            <person name="Xie X."/>
        </authorList>
    </citation>
    <scope>NUCLEOTIDE SEQUENCE [LARGE SCALE GENOMIC DNA]</scope>
    <source>
        <strain evidence="1 2">ZF390</strain>
    </source>
</reference>
<dbReference type="AlphaFoldDB" id="A0A7H0Y267"/>
<dbReference type="InterPro" id="IPR036390">
    <property type="entry name" value="WH_DNA-bd_sf"/>
</dbReference>
<gene>
    <name evidence="1" type="ORF">IAQ67_14760</name>
</gene>